<feature type="coiled-coil region" evidence="1">
    <location>
        <begin position="34"/>
        <end position="65"/>
    </location>
</feature>
<evidence type="ECO:0000256" key="1">
    <source>
        <dbReference type="SAM" id="Coils"/>
    </source>
</evidence>
<dbReference type="Proteomes" id="UP001150062">
    <property type="component" value="Unassembled WGS sequence"/>
</dbReference>
<evidence type="ECO:0000256" key="2">
    <source>
        <dbReference type="SAM" id="MobiDB-lite"/>
    </source>
</evidence>
<feature type="compositionally biased region" description="Basic and acidic residues" evidence="2">
    <location>
        <begin position="129"/>
        <end position="188"/>
    </location>
</feature>
<evidence type="ECO:0000313" key="3">
    <source>
        <dbReference type="EMBL" id="KAJ6250805.1"/>
    </source>
</evidence>
<sequence length="276" mass="33081">MFNNFPVEIFQDQSFQQIWKEYQTELSKAKTKMNNQLAQELSNYINQLNLLKQEYNQKKRKLNNHPIKEKTSKTVNFSGSIKNQTNNHYQQDQFQTKQNFTSKKKQIKEKQNKFTMEIEMENNKSNLIPKEKGIVKEKDQEKKNEKEKEKENEKEQEKEKEKEIEKKKQNKTEIKLNNDGNKTQESKENSIIPNTNLDLINNKTIFYLQNQEYKQNSFAYLHSNNFQNRTALIYKITNNSVVLRGPIFRQMEIPFSEFENKKYSLSKKLISNNNKN</sequence>
<feature type="region of interest" description="Disordered" evidence="2">
    <location>
        <begin position="82"/>
        <end position="189"/>
    </location>
</feature>
<comment type="caution">
    <text evidence="3">The sequence shown here is derived from an EMBL/GenBank/DDBJ whole genome shotgun (WGS) entry which is preliminary data.</text>
</comment>
<evidence type="ECO:0000313" key="4">
    <source>
        <dbReference type="Proteomes" id="UP001150062"/>
    </source>
</evidence>
<accession>A0ABQ8Z1Q0</accession>
<gene>
    <name evidence="3" type="ORF">M0813_15620</name>
</gene>
<feature type="compositionally biased region" description="Polar residues" evidence="2">
    <location>
        <begin position="82"/>
        <end position="101"/>
    </location>
</feature>
<organism evidence="3 4">
    <name type="scientific">Anaeramoeba flamelloides</name>
    <dbReference type="NCBI Taxonomy" id="1746091"/>
    <lineage>
        <taxon>Eukaryota</taxon>
        <taxon>Metamonada</taxon>
        <taxon>Anaeramoebidae</taxon>
        <taxon>Anaeramoeba</taxon>
    </lineage>
</organism>
<name>A0ABQ8Z1Q0_9EUKA</name>
<keyword evidence="1" id="KW-0175">Coiled coil</keyword>
<keyword evidence="4" id="KW-1185">Reference proteome</keyword>
<proteinExistence type="predicted"/>
<reference evidence="3" key="1">
    <citation type="submission" date="2022-08" db="EMBL/GenBank/DDBJ databases">
        <title>Novel sulfate-reducing endosymbionts in the free-living metamonad Anaeramoeba.</title>
        <authorList>
            <person name="Jerlstrom-Hultqvist J."/>
            <person name="Cepicka I."/>
            <person name="Gallot-Lavallee L."/>
            <person name="Salas-Leiva D."/>
            <person name="Curtis B.A."/>
            <person name="Zahonova K."/>
            <person name="Pipaliya S."/>
            <person name="Dacks J."/>
            <person name="Roger A.J."/>
        </authorList>
    </citation>
    <scope>NUCLEOTIDE SEQUENCE</scope>
    <source>
        <strain evidence="3">Schooner1</strain>
    </source>
</reference>
<protein>
    <submittedName>
        <fullName evidence="3">Uncharacterized protein</fullName>
    </submittedName>
</protein>
<dbReference type="EMBL" id="JAOAOG010000073">
    <property type="protein sequence ID" value="KAJ6250805.1"/>
    <property type="molecule type" value="Genomic_DNA"/>
</dbReference>